<dbReference type="Proteomes" id="UP000829542">
    <property type="component" value="Chromosome"/>
</dbReference>
<evidence type="ECO:0000313" key="2">
    <source>
        <dbReference type="EMBL" id="UNM96706.1"/>
    </source>
</evidence>
<dbReference type="InterPro" id="IPR007214">
    <property type="entry name" value="YbaK/aa-tRNA-synth-assoc-dom"/>
</dbReference>
<organism evidence="2 3">
    <name type="scientific">Ignatzschineria rhizosphaerae</name>
    <dbReference type="NCBI Taxonomy" id="2923279"/>
    <lineage>
        <taxon>Bacteria</taxon>
        <taxon>Pseudomonadati</taxon>
        <taxon>Pseudomonadota</taxon>
        <taxon>Gammaproteobacteria</taxon>
        <taxon>Cardiobacteriales</taxon>
        <taxon>Ignatzschineriaceae</taxon>
        <taxon>Ignatzschineria</taxon>
    </lineage>
</organism>
<gene>
    <name evidence="2" type="ORF">MMG00_02285</name>
</gene>
<dbReference type="InterPro" id="IPR036754">
    <property type="entry name" value="YbaK/aa-tRNA-synt-asso_dom_sf"/>
</dbReference>
<proteinExistence type="predicted"/>
<evidence type="ECO:0000259" key="1">
    <source>
        <dbReference type="Pfam" id="PF04073"/>
    </source>
</evidence>
<dbReference type="EMBL" id="CP093379">
    <property type="protein sequence ID" value="UNM96706.1"/>
    <property type="molecule type" value="Genomic_DNA"/>
</dbReference>
<dbReference type="RefSeq" id="WP_242150792.1">
    <property type="nucleotide sequence ID" value="NZ_CP093379.1"/>
</dbReference>
<dbReference type="Gene3D" id="3.90.960.10">
    <property type="entry name" value="YbaK/aminoacyl-tRNA synthetase-associated domain"/>
    <property type="match status" value="1"/>
</dbReference>
<dbReference type="PANTHER" id="PTHR30411:SF0">
    <property type="entry name" value="CYS-TRNA(PRO)_CYS-TRNA(CYS) DEACYLASE YBAK"/>
    <property type="match status" value="1"/>
</dbReference>
<feature type="domain" description="YbaK/aminoacyl-tRNA synthetase-associated" evidence="1">
    <location>
        <begin position="37"/>
        <end position="152"/>
    </location>
</feature>
<reference evidence="2 3" key="1">
    <citation type="submission" date="2022-03" db="EMBL/GenBank/DDBJ databases">
        <title>Ignatzschineria rhizosphaerae HR5S32.</title>
        <authorList>
            <person name="Sun J.Q."/>
            <person name="Feng J.Y."/>
        </authorList>
    </citation>
    <scope>NUCLEOTIDE SEQUENCE [LARGE SCALE GENOMIC DNA]</scope>
    <source>
        <strain evidence="2 3">HR5S32</strain>
    </source>
</reference>
<dbReference type="Pfam" id="PF04073">
    <property type="entry name" value="tRNA_edit"/>
    <property type="match status" value="1"/>
</dbReference>
<protein>
    <recommendedName>
        <fullName evidence="1">YbaK/aminoacyl-tRNA synthetase-associated domain-containing protein</fullName>
    </recommendedName>
</protein>
<dbReference type="SUPFAM" id="SSF55826">
    <property type="entry name" value="YbaK/ProRS associated domain"/>
    <property type="match status" value="1"/>
</dbReference>
<accession>A0ABY3X7J2</accession>
<keyword evidence="3" id="KW-1185">Reference proteome</keyword>
<dbReference type="PANTHER" id="PTHR30411">
    <property type="entry name" value="CYTOPLASMIC PROTEIN"/>
    <property type="match status" value="1"/>
</dbReference>
<name>A0ABY3X7J2_9GAMM</name>
<sequence length="162" mass="18253">MMKKPDKSSVKTPATLFLDRQKLPYEIFECTGEIEGTAEFMADFLGVPVHEVIKSIVFMDEKNKGYMVLQHGDQTIDTKVLRKLFGVKNVRPAPYEFAHKWTGYEFGGTSPFGIKANIPIYAESTIFEMESFFINGGKRGVNLKITPELLKKIGVKPAEVTK</sequence>
<evidence type="ECO:0000313" key="3">
    <source>
        <dbReference type="Proteomes" id="UP000829542"/>
    </source>
</evidence>